<comment type="cofactor">
    <cofactor evidence="13">
        <name>Cu cation</name>
        <dbReference type="ChEBI" id="CHEBI:23378"/>
    </cofactor>
    <text evidence="13">Contains 1 topaquinone per subunit.</text>
</comment>
<evidence type="ECO:0000256" key="8">
    <source>
        <dbReference type="ARBA" id="ARBA00023002"/>
    </source>
</evidence>
<dbReference type="GO" id="GO:0009308">
    <property type="term" value="P:amine metabolic process"/>
    <property type="evidence" value="ECO:0007669"/>
    <property type="project" value="UniProtKB-UniRule"/>
</dbReference>
<dbReference type="InterPro" id="IPR000269">
    <property type="entry name" value="Cu_amine_oxidase"/>
</dbReference>
<evidence type="ECO:0000256" key="5">
    <source>
        <dbReference type="ARBA" id="ARBA00011738"/>
    </source>
</evidence>
<dbReference type="GO" id="GO:0005507">
    <property type="term" value="F:copper ion binding"/>
    <property type="evidence" value="ECO:0007669"/>
    <property type="project" value="InterPro"/>
</dbReference>
<evidence type="ECO:0000256" key="12">
    <source>
        <dbReference type="PIRSR" id="PIRSR600269-51"/>
    </source>
</evidence>
<evidence type="ECO:0000256" key="13">
    <source>
        <dbReference type="RuleBase" id="RU000672"/>
    </source>
</evidence>
<protein>
    <recommendedName>
        <fullName evidence="13">Amine oxidase</fullName>
        <ecNumber evidence="13">1.4.3.-</ecNumber>
    </recommendedName>
</protein>
<evidence type="ECO:0000256" key="6">
    <source>
        <dbReference type="ARBA" id="ARBA00022723"/>
    </source>
</evidence>
<dbReference type="Gene3D" id="3.10.450.40">
    <property type="match status" value="1"/>
</dbReference>
<dbReference type="AlphaFoldDB" id="A0A226EWM9"/>
<evidence type="ECO:0000256" key="4">
    <source>
        <dbReference type="ARBA" id="ARBA00007983"/>
    </source>
</evidence>
<feature type="active site" description="Proton acceptor" evidence="11">
    <location>
        <position position="272"/>
    </location>
</feature>
<evidence type="ECO:0000256" key="10">
    <source>
        <dbReference type="ARBA" id="ARBA00023211"/>
    </source>
</evidence>
<dbReference type="STRING" id="158441.A0A226EWM9"/>
<evidence type="ECO:0000256" key="7">
    <source>
        <dbReference type="ARBA" id="ARBA00022772"/>
    </source>
</evidence>
<dbReference type="InterPro" id="IPR036460">
    <property type="entry name" value="Cu_amine_oxidase_C_sf"/>
</dbReference>
<evidence type="ECO:0000256" key="14">
    <source>
        <dbReference type="SAM" id="MobiDB-lite"/>
    </source>
</evidence>
<comment type="caution">
    <text evidence="17">The sequence shown here is derived from an EMBL/GenBank/DDBJ whole genome shotgun (WGS) entry which is preliminary data.</text>
</comment>
<evidence type="ECO:0000256" key="2">
    <source>
        <dbReference type="ARBA" id="ARBA00001936"/>
    </source>
</evidence>
<feature type="domain" description="Copper amine oxidase catalytic" evidence="15">
    <location>
        <begin position="196"/>
        <end position="602"/>
    </location>
</feature>
<organism evidence="17 18">
    <name type="scientific">Folsomia candida</name>
    <name type="common">Springtail</name>
    <dbReference type="NCBI Taxonomy" id="158441"/>
    <lineage>
        <taxon>Eukaryota</taxon>
        <taxon>Metazoa</taxon>
        <taxon>Ecdysozoa</taxon>
        <taxon>Arthropoda</taxon>
        <taxon>Hexapoda</taxon>
        <taxon>Collembola</taxon>
        <taxon>Entomobryomorpha</taxon>
        <taxon>Isotomoidea</taxon>
        <taxon>Isotomidae</taxon>
        <taxon>Proisotominae</taxon>
        <taxon>Folsomia</taxon>
    </lineage>
</organism>
<dbReference type="PANTHER" id="PTHR10638">
    <property type="entry name" value="COPPER AMINE OXIDASE"/>
    <property type="match status" value="1"/>
</dbReference>
<dbReference type="Gene3D" id="2.70.98.20">
    <property type="entry name" value="Copper amine oxidase, catalytic domain"/>
    <property type="match status" value="1"/>
</dbReference>
<dbReference type="OMA" id="WITRYEE"/>
<evidence type="ECO:0000256" key="9">
    <source>
        <dbReference type="ARBA" id="ARBA00023008"/>
    </source>
</evidence>
<keyword evidence="7 11" id="KW-0801">TPQ</keyword>
<dbReference type="PANTHER" id="PTHR10638:SF86">
    <property type="entry name" value="COPPER AMINE OXIDASE 1-RELATED"/>
    <property type="match status" value="1"/>
</dbReference>
<dbReference type="Pfam" id="PF01179">
    <property type="entry name" value="Cu_amine_oxid"/>
    <property type="match status" value="1"/>
</dbReference>
<keyword evidence="9 13" id="KW-0186">Copper</keyword>
<gene>
    <name evidence="17" type="ORF">Fcan01_01026</name>
</gene>
<dbReference type="GO" id="GO:0008131">
    <property type="term" value="F:primary methylamine oxidase activity"/>
    <property type="evidence" value="ECO:0007669"/>
    <property type="project" value="InterPro"/>
</dbReference>
<evidence type="ECO:0000313" key="18">
    <source>
        <dbReference type="Proteomes" id="UP000198287"/>
    </source>
</evidence>
<proteinExistence type="inferred from homology"/>
<sequence length="614" mass="68783">MLHYFLSSTDPPRFLFPRRSISIAWNGETGRVYEITVNLNSALIEVFTTMPENIKVPIISPDDNEVVTQAIKKDNRVIQRCLALGISNMDLVYSSATWPIGYIEDRPEYANLKRPYQVYMYTQNFNGDNAYAHPLPFVVIVDVIGPVVVAIENLPTHAEYDSGENQNGNVVPKTPSNYDSDFRPPNFLRRDDKPIKVSSPKGPSYKVKGNLIEWQKFKIRIGFTAREGLILHHVTYNDNGTVRPILYRASISELGSIYGDPRPPFHRKYSMDASQVGLGWLSDELISQEDCVGETTFFNVTVNNNFGDPVVIRKGICVTEEDAGILWKHVDFRNKKSVTVRSHRLVISFISTTGNYDFLLSWIFYQDASIQFEGSFTGIVSTNMLAVGGTNGGFGSVVFPQVNAQYHQHVVALRLDTEIDGNANSVEMRDVVPVTGPTGSNENPYGQGITVLNTPLKTQADGRTKISPLTGRVWVITNPQAIHPATNSPVGWKLMPSETAQIMAKPDSPMVNPKLGFLFDDVWITRYEEGHLYAGGTYLNNSGLPEWVGTDPGGSIENTDIVLWHVFSPVHIPRVEDFPVMSSESHQVWLKPHNFFIENPAIDVPPPRLRKHEF</sequence>
<dbReference type="EC" id="1.4.3.-" evidence="13"/>
<dbReference type="InterPro" id="IPR015798">
    <property type="entry name" value="Cu_amine_oxidase_C"/>
</dbReference>
<feature type="region of interest" description="Disordered" evidence="14">
    <location>
        <begin position="159"/>
        <end position="184"/>
    </location>
</feature>
<keyword evidence="10" id="KW-0464">Manganese</keyword>
<dbReference type="GO" id="GO:0048038">
    <property type="term" value="F:quinone binding"/>
    <property type="evidence" value="ECO:0007669"/>
    <property type="project" value="InterPro"/>
</dbReference>
<dbReference type="InterPro" id="IPR015802">
    <property type="entry name" value="Cu_amine_oxidase_N3"/>
</dbReference>
<dbReference type="OrthoDB" id="8250332at2759"/>
<dbReference type="SUPFAM" id="SSF54416">
    <property type="entry name" value="Amine oxidase N-terminal region"/>
    <property type="match status" value="1"/>
</dbReference>
<dbReference type="InterPro" id="IPR016182">
    <property type="entry name" value="Cu_amine_oxidase_N-reg"/>
</dbReference>
<comment type="PTM">
    <text evidence="12 13">Topaquinone (TPQ) is generated by copper-dependent autoxidation of a specific tyrosyl residue.</text>
</comment>
<evidence type="ECO:0000259" key="15">
    <source>
        <dbReference type="Pfam" id="PF01179"/>
    </source>
</evidence>
<name>A0A226EWM9_FOLCA</name>
<accession>A0A226EWM9</accession>
<feature type="domain" description="Copper amine oxidase N3-terminal" evidence="16">
    <location>
        <begin position="57"/>
        <end position="152"/>
    </location>
</feature>
<keyword evidence="18" id="KW-1185">Reference proteome</keyword>
<evidence type="ECO:0000259" key="16">
    <source>
        <dbReference type="Pfam" id="PF02728"/>
    </source>
</evidence>
<reference evidence="17 18" key="1">
    <citation type="submission" date="2015-12" db="EMBL/GenBank/DDBJ databases">
        <title>The genome of Folsomia candida.</title>
        <authorList>
            <person name="Faddeeva A."/>
            <person name="Derks M.F."/>
            <person name="Anvar Y."/>
            <person name="Smit S."/>
            <person name="Van Straalen N."/>
            <person name="Roelofs D."/>
        </authorList>
    </citation>
    <scope>NUCLEOTIDE SEQUENCE [LARGE SCALE GENOMIC DNA]</scope>
    <source>
        <strain evidence="17 18">VU population</strain>
        <tissue evidence="17">Whole body</tissue>
    </source>
</reference>
<comment type="similarity">
    <text evidence="4 13">Belongs to the copper/topaquinone oxidase family.</text>
</comment>
<dbReference type="Pfam" id="PF02728">
    <property type="entry name" value="Cu_amine_oxidN3"/>
    <property type="match status" value="1"/>
</dbReference>
<evidence type="ECO:0000256" key="1">
    <source>
        <dbReference type="ARBA" id="ARBA00001935"/>
    </source>
</evidence>
<comment type="cofactor">
    <cofactor evidence="1">
        <name>Cu cation</name>
        <dbReference type="ChEBI" id="CHEBI:23378"/>
    </cofactor>
</comment>
<feature type="compositionally biased region" description="Polar residues" evidence="14">
    <location>
        <begin position="163"/>
        <end position="179"/>
    </location>
</feature>
<keyword evidence="8 13" id="KW-0560">Oxidoreductase</keyword>
<evidence type="ECO:0000313" key="17">
    <source>
        <dbReference type="EMBL" id="OXA61939.1"/>
    </source>
</evidence>
<comment type="cofactor">
    <cofactor evidence="2">
        <name>Mn(2+)</name>
        <dbReference type="ChEBI" id="CHEBI:29035"/>
    </cofactor>
</comment>
<dbReference type="SUPFAM" id="SSF49998">
    <property type="entry name" value="Amine oxidase catalytic domain"/>
    <property type="match status" value="1"/>
</dbReference>
<feature type="modified residue" description="2',4',5'-topaquinone" evidence="12">
    <location>
        <position position="356"/>
    </location>
</feature>
<evidence type="ECO:0000256" key="11">
    <source>
        <dbReference type="PIRSR" id="PIRSR600269-50"/>
    </source>
</evidence>
<dbReference type="EMBL" id="LNIX01000001">
    <property type="protein sequence ID" value="OXA61939.1"/>
    <property type="molecule type" value="Genomic_DNA"/>
</dbReference>
<comment type="subunit">
    <text evidence="5">Homodimer.</text>
</comment>
<keyword evidence="6 13" id="KW-0479">Metal-binding</keyword>
<feature type="active site" description="Schiff-base intermediate with substrate; via topaquinone" evidence="11">
    <location>
        <position position="356"/>
    </location>
</feature>
<comment type="cofactor">
    <cofactor evidence="3">
        <name>Zn(2+)</name>
        <dbReference type="ChEBI" id="CHEBI:29105"/>
    </cofactor>
</comment>
<evidence type="ECO:0000256" key="3">
    <source>
        <dbReference type="ARBA" id="ARBA00001947"/>
    </source>
</evidence>
<dbReference type="Proteomes" id="UP000198287">
    <property type="component" value="Unassembled WGS sequence"/>
</dbReference>